<proteinExistence type="predicted"/>
<feature type="region of interest" description="Disordered" evidence="1">
    <location>
        <begin position="2567"/>
        <end position="2592"/>
    </location>
</feature>
<feature type="compositionally biased region" description="Basic and acidic residues" evidence="1">
    <location>
        <begin position="2631"/>
        <end position="2643"/>
    </location>
</feature>
<evidence type="ECO:0008006" key="5">
    <source>
        <dbReference type="Google" id="ProtNLM"/>
    </source>
</evidence>
<feature type="compositionally biased region" description="Low complexity" evidence="1">
    <location>
        <begin position="2394"/>
        <end position="2408"/>
    </location>
</feature>
<feature type="region of interest" description="Disordered" evidence="1">
    <location>
        <begin position="390"/>
        <end position="423"/>
    </location>
</feature>
<feature type="chain" id="PRO_5042242716" description="Guanylate cyclase domain-containing protein" evidence="2">
    <location>
        <begin position="24"/>
        <end position="2874"/>
    </location>
</feature>
<feature type="region of interest" description="Disordered" evidence="1">
    <location>
        <begin position="1245"/>
        <end position="1305"/>
    </location>
</feature>
<feature type="compositionally biased region" description="Low complexity" evidence="1">
    <location>
        <begin position="1532"/>
        <end position="1541"/>
    </location>
</feature>
<dbReference type="Pfam" id="PF13416">
    <property type="entry name" value="SBP_bac_8"/>
    <property type="match status" value="1"/>
</dbReference>
<feature type="region of interest" description="Disordered" evidence="1">
    <location>
        <begin position="2854"/>
        <end position="2874"/>
    </location>
</feature>
<feature type="region of interest" description="Disordered" evidence="1">
    <location>
        <begin position="1094"/>
        <end position="1129"/>
    </location>
</feature>
<evidence type="ECO:0000313" key="4">
    <source>
        <dbReference type="Proteomes" id="UP001054857"/>
    </source>
</evidence>
<accession>A0AAD3DHR8</accession>
<feature type="region of interest" description="Disordered" evidence="1">
    <location>
        <begin position="2492"/>
        <end position="2514"/>
    </location>
</feature>
<dbReference type="EMBL" id="BMAR01000001">
    <property type="protein sequence ID" value="GFR40647.1"/>
    <property type="molecule type" value="Genomic_DNA"/>
</dbReference>
<dbReference type="FunFam" id="3.30.70.1230:FF:000062">
    <property type="entry name" value="Predicted protein"/>
    <property type="match status" value="1"/>
</dbReference>
<feature type="region of interest" description="Disordered" evidence="1">
    <location>
        <begin position="2224"/>
        <end position="2260"/>
    </location>
</feature>
<dbReference type="InterPro" id="IPR050697">
    <property type="entry name" value="Adenylyl/Guanylyl_Cyclase_3/4"/>
</dbReference>
<dbReference type="SUPFAM" id="SSF55073">
    <property type="entry name" value="Nucleotide cyclase"/>
    <property type="match status" value="2"/>
</dbReference>
<feature type="compositionally biased region" description="Low complexity" evidence="1">
    <location>
        <begin position="2567"/>
        <end position="2584"/>
    </location>
</feature>
<feature type="region of interest" description="Disordered" evidence="1">
    <location>
        <begin position="1616"/>
        <end position="1643"/>
    </location>
</feature>
<feature type="compositionally biased region" description="Acidic residues" evidence="1">
    <location>
        <begin position="2751"/>
        <end position="2767"/>
    </location>
</feature>
<feature type="region of interest" description="Disordered" evidence="1">
    <location>
        <begin position="2526"/>
        <end position="2549"/>
    </location>
</feature>
<evidence type="ECO:0000256" key="2">
    <source>
        <dbReference type="SAM" id="SignalP"/>
    </source>
</evidence>
<feature type="compositionally biased region" description="Low complexity" evidence="1">
    <location>
        <begin position="2694"/>
        <end position="2723"/>
    </location>
</feature>
<feature type="compositionally biased region" description="Polar residues" evidence="1">
    <location>
        <begin position="2414"/>
        <end position="2426"/>
    </location>
</feature>
<dbReference type="SUPFAM" id="SSF53850">
    <property type="entry name" value="Periplasmic binding protein-like II"/>
    <property type="match status" value="1"/>
</dbReference>
<gene>
    <name evidence="3" type="ORF">Agub_g1232</name>
</gene>
<dbReference type="PANTHER" id="PTHR43081:SF1">
    <property type="entry name" value="ADENYLATE CYCLASE, TERMINAL-DIFFERENTIATION SPECIFIC"/>
    <property type="match status" value="1"/>
</dbReference>
<evidence type="ECO:0000256" key="1">
    <source>
        <dbReference type="SAM" id="MobiDB-lite"/>
    </source>
</evidence>
<protein>
    <recommendedName>
        <fullName evidence="5">Guanylate cyclase domain-containing protein</fullName>
    </recommendedName>
</protein>
<feature type="compositionally biased region" description="Gly residues" evidence="1">
    <location>
        <begin position="2856"/>
        <end position="2868"/>
    </location>
</feature>
<sequence length="2874" mass="294043">MPTMVKLCVWFVACWLVARLAQADNITVSDQCAVQLQQQQTYYEDILLTYKTQCTSRPLRILAPSTFTDWISRQAAQFEELVGISVNMTFKDYFRIPSLIDLQLSDWAQQDVWMVDGASLPYLAYRNALLPLDNCIEANAAVGWSDIHPLWASLSRAGNKTIAMPVDSDVLLLYYRRDTLDAFNMSVPVTWAQLADLAAAWNARVRTVPPTAAAPASSSSVTFPAPASQLTAAPPAAPPSNSTASGLAAPLPRYGLCLNDAAVCTSSTLLSAILASITQQWGPQTGWAVDLQQLNPDVAVRELVNGTAMYLALQTYSSLAAQSPSGLECQQTLSMFAQGDCLMTINWGRQFKALQAADVPVRGLVGITLTPGSSQIFDRTQGVLVPAGPDACSDPVQSASTTGTSTSTTPTGSSSASSSNSSTWGCRAPMLAYGGTFGVIGLRNNATYQQLAFQFLSHLTSSAAQWDGLLDPSSPVEPVRVSMMQQGAEAMLAGLEDRLVPGYGDFDPRDAKAYLAAMREAFSSPNVGVELGAPGSFELRLSMESAITAYLQGAGAAGVADDMVRDWLDEWSRLGYSSAQVVAIMRGAIPPGNDTEQGETDTVRRKATRWGIAVGVSCGIGLPAVVAFLTLCWCKRRRARQALLRRIIAPTLGAETSLVVTDIQDSTKFWEVLSSDVMDYAIYHHHSLARRLMLQFQGYESATEGDSFIIAFQTADDAVCFCALFQQELLLVPWPPELLMLEGCKPVWMCRSMAEAPRRDIQQPPQLEVTRSAAPLSPFTLSAMSGAANSGSYHSGVRRGLHVGPTAARGDAAVAGGLASIPGAATYTSPSPSIAGGAIGQFGSVSHTYMGPYSVQAAAQQQHQHQQDMNPPPALSAPTVATAAVASGAVLPRFARGTASFATPGSPGTIGSIGALGASPRQMSFLGRSASRLGMTSNPAVVTTTMSTVSSAVVSGLNAAGGGGGTGGGTERAPVNPSQGEARGADDGFLPAPLAFQGNPTTSSVQPDAGPSDGGDGEGDGGGFSNDAAAARAGLEAGGVMSFRESFRAASDEPLQRRRSSSEGDALGLLPADATDAPKVPTLTGAAVVISESGAASGAKRCGSGGGGSGSNAALTQCGAPPSRSRSLARSVSMMGMSCGLDFRTGNDGGDDMPGFGPTGPSRSVGPMSCDGVTAMARIDRSENGRLTDRPTPTSKSSDIRTVSEFNTVLESCGGDAYMRPSELGVHVSPPGTSIGSVCMATGFPQPPLPPRRQEALQPTCANPGSEAEAQPLDSGTRSPATRSTGPLAEGVGQLTTPGSLVSPPYSPRAVVQRVSVHFGFPSASASAAATGSVAGTGGHAACSSGDEAWASAGGAGGGNGASTSMPTPRLAGPQAPVSPPHMDTGTSAGADAGDGGLSGTMAHSQVSYNSSSPSASRGSPPRAPPLSATPRASRYLHSSCSGVQDNPDTSPPVPLSCRAASRRRCSDITGTAGFAEYAAQYSPVVTTGSIHGASQHSPTLSQSPCHSISTVHESGLRPSPLGRGSTQIAAGRSYRSRIQGSSGGGSDGVGGGRSSNSRSLRGPSVDGAEATYRGHSSPLPGVFSEEALPEEEDRVPMDVPSCGAEGESSIALARDEAATTAATAASDGPSPDGTASVPLNPFRLGRRSNLPVAFKRSMTTAQAHASAAGAIVIGTSHSALRSGGGGPSSSTPRATAAAAAMASSTSASRGIFGLVGLPSPRPGGTGLLGLGMGLSHTLHAVESRAGSMASMMRLASQQNLQSVGDSLCSRWRVVEERENGAQLVFRGLRVRMGVHSGLSEECDAVQLNRTANRTQYTGLGLQMAKAVCDCAHGGQVLMSEAAFTQLAVEGLKERVMVLHMGEHRMRNELPATSIYCGCPRALQGRIPTLRTVRSQQQHSLGVLEAPAGLVVVVFMHVVGAMSLLDWRADLAHTALGLFRDHVSLELIKHQGYLVEAVDGLVLASFSSPAAGLRWVVKCQHDMTMLPWPQELLSHEACEELCTTRVNPLTGVQEEVVLFRGLRLKAGVDMGRLRGEINCITGRMSYRGRAMNRAARIVATAGSGQILASSDVWRASSAQAAARMYNLTAVSLGQFNLKGVSEPIEVFQIKTASDIFSKRSRAVLSSVEDPLELDELPIADPTAALHHHAAINNAASSAAAAAAAAVLASGAAGGPAGALAARVGSISAGMGAGGAGGSTSLPARMMLERVQSMTGGLAAVLRREESASRGARGNLSRQLSRNVSVSRSRRSSRRSSVGSQYSALATNTMVALARGSYDGRLDVVSPVRSGVVQHVAVTAAPGPAGTTSAPQGAYAAAGMTSLYTNAPGSQANTQGALATAGAHAGGGGGGGGGGVSSLPYGTNLAHGSNLPASIGSGTRTSRNSTAEQMDTDGNRSSNQRSSNPSIRSIGVPRQGSSSVHHAQLHSQPPYGSAHTGAGSPVLSRTGAAQGLVRHISTLIRSASNALYGSSGNNNNSNNGGGAGGAAAGVISSGPFHGAGSQPLSPRQQSQSQIPSLGVALSPTLETTYETGDSGGGAGGGEIGGYRRRPSGERGVYEMAAGAAGTAAPAAGLPSVGSPTGAPAAGSGGHGGGGGGVLRDLLAPRLRAAGSLFRVGSFSGHVRRRAEDGNRASDYDYFSTDRRNRSPPGRRLASTVSGLRYVAATGGGPVGVTSGLPSSPESTLMRAPSRRRSVVDPSRPRSATVDRATAGTGTGTGTAASGAAGAARTSLSGLLEGPEAGENSFVIVVGEDDQEEQEQEDQEQEQDEAFQRPMARVEWSRGGRGGSLRGGVGPGAGSSAGHVGGSLHGSREANHATISRLFASAGLSGNAGQQQQLQQQQSGVIVSATVARWELGGPVGNSGGDGGAGAPAAGS</sequence>
<dbReference type="Gene3D" id="3.40.190.10">
    <property type="entry name" value="Periplasmic binding protein-like II"/>
    <property type="match status" value="1"/>
</dbReference>
<feature type="region of interest" description="Disordered" evidence="1">
    <location>
        <begin position="1353"/>
        <end position="1455"/>
    </location>
</feature>
<name>A0AAD3DHR8_9CHLO</name>
<feature type="signal peptide" evidence="2">
    <location>
        <begin position="1"/>
        <end position="23"/>
    </location>
</feature>
<feature type="compositionally biased region" description="Low complexity" evidence="1">
    <location>
        <begin position="2236"/>
        <end position="2246"/>
    </location>
</feature>
<feature type="region of interest" description="Disordered" evidence="1">
    <location>
        <begin position="2631"/>
        <end position="2652"/>
    </location>
</feature>
<feature type="region of interest" description="Disordered" evidence="1">
    <location>
        <begin position="2367"/>
        <end position="2442"/>
    </location>
</feature>
<dbReference type="PANTHER" id="PTHR43081">
    <property type="entry name" value="ADENYLATE CYCLASE, TERMINAL-DIFFERENTIATION SPECIFIC-RELATED"/>
    <property type="match status" value="1"/>
</dbReference>
<feature type="compositionally biased region" description="Gly residues" evidence="1">
    <location>
        <begin position="2781"/>
        <end position="2806"/>
    </location>
</feature>
<feature type="compositionally biased region" description="Polar residues" evidence="1">
    <location>
        <begin position="1437"/>
        <end position="1449"/>
    </location>
</feature>
<feature type="region of interest" description="Disordered" evidence="1">
    <location>
        <begin position="1490"/>
        <end position="1584"/>
    </location>
</feature>
<dbReference type="InterPro" id="IPR006059">
    <property type="entry name" value="SBP"/>
</dbReference>
<organism evidence="3 4">
    <name type="scientific">Astrephomene gubernaculifera</name>
    <dbReference type="NCBI Taxonomy" id="47775"/>
    <lineage>
        <taxon>Eukaryota</taxon>
        <taxon>Viridiplantae</taxon>
        <taxon>Chlorophyta</taxon>
        <taxon>core chlorophytes</taxon>
        <taxon>Chlorophyceae</taxon>
        <taxon>CS clade</taxon>
        <taxon>Chlamydomonadales</taxon>
        <taxon>Astrephomenaceae</taxon>
        <taxon>Astrephomene</taxon>
    </lineage>
</organism>
<feature type="region of interest" description="Disordered" evidence="1">
    <location>
        <begin position="960"/>
        <end position="1027"/>
    </location>
</feature>
<feature type="compositionally biased region" description="Low complexity" evidence="1">
    <location>
        <begin position="1555"/>
        <end position="1565"/>
    </location>
</feature>
<dbReference type="InterPro" id="IPR029787">
    <property type="entry name" value="Nucleotide_cyclase"/>
</dbReference>
<feature type="compositionally biased region" description="Low complexity" evidence="1">
    <location>
        <begin position="398"/>
        <end position="423"/>
    </location>
</feature>
<feature type="region of interest" description="Disordered" evidence="1">
    <location>
        <begin position="1048"/>
        <end position="1079"/>
    </location>
</feature>
<feature type="region of interest" description="Disordered" evidence="1">
    <location>
        <begin position="2751"/>
        <end position="2809"/>
    </location>
</feature>
<feature type="compositionally biased region" description="Polar residues" evidence="1">
    <location>
        <begin position="2375"/>
        <end position="2388"/>
    </location>
</feature>
<keyword evidence="4" id="KW-1185">Reference proteome</keyword>
<feature type="compositionally biased region" description="Gly residues" evidence="1">
    <location>
        <begin position="960"/>
        <end position="970"/>
    </location>
</feature>
<feature type="compositionally biased region" description="Low complexity" evidence="1">
    <location>
        <begin position="2500"/>
        <end position="2514"/>
    </location>
</feature>
<dbReference type="Gene3D" id="3.30.70.1230">
    <property type="entry name" value="Nucleotide cyclase"/>
    <property type="match status" value="3"/>
</dbReference>
<feature type="compositionally biased region" description="Gly residues" evidence="1">
    <location>
        <begin position="2532"/>
        <end position="2543"/>
    </location>
</feature>
<comment type="caution">
    <text evidence="3">The sequence shown here is derived from an EMBL/GenBank/DDBJ whole genome shotgun (WGS) entry which is preliminary data.</text>
</comment>
<feature type="compositionally biased region" description="Polar residues" evidence="1">
    <location>
        <begin position="1490"/>
        <end position="1513"/>
    </location>
</feature>
<reference evidence="3 4" key="1">
    <citation type="journal article" date="2021" name="Sci. Rep.">
        <title>Genome sequencing of the multicellular alga Astrephomene provides insights into convergent evolution of germ-soma differentiation.</title>
        <authorList>
            <person name="Yamashita S."/>
            <person name="Yamamoto K."/>
            <person name="Matsuzaki R."/>
            <person name="Suzuki S."/>
            <person name="Yamaguchi H."/>
            <person name="Hirooka S."/>
            <person name="Minakuchi Y."/>
            <person name="Miyagishima S."/>
            <person name="Kawachi M."/>
            <person name="Toyoda A."/>
            <person name="Nozaki H."/>
        </authorList>
    </citation>
    <scope>NUCLEOTIDE SEQUENCE [LARGE SCALE GENOMIC DNA]</scope>
    <source>
        <strain evidence="3 4">NIES-4017</strain>
    </source>
</reference>
<feature type="compositionally biased region" description="Low complexity" evidence="1">
    <location>
        <begin position="2670"/>
        <end position="2679"/>
    </location>
</feature>
<evidence type="ECO:0000313" key="3">
    <source>
        <dbReference type="EMBL" id="GFR40647.1"/>
    </source>
</evidence>
<feature type="compositionally biased region" description="Low complexity" evidence="1">
    <location>
        <begin position="1411"/>
        <end position="1429"/>
    </location>
</feature>
<feature type="compositionally biased region" description="Gly residues" evidence="1">
    <location>
        <begin position="1542"/>
        <end position="1554"/>
    </location>
</feature>
<feature type="compositionally biased region" description="Basic and acidic residues" evidence="1">
    <location>
        <begin position="1048"/>
        <end position="1062"/>
    </location>
</feature>
<feature type="region of interest" description="Disordered" evidence="1">
    <location>
        <begin position="2664"/>
        <end position="2723"/>
    </location>
</feature>
<dbReference type="Proteomes" id="UP001054857">
    <property type="component" value="Unassembled WGS sequence"/>
</dbReference>
<feature type="compositionally biased region" description="Polar residues" evidence="1">
    <location>
        <begin position="1274"/>
        <end position="1285"/>
    </location>
</feature>
<keyword evidence="2" id="KW-0732">Signal</keyword>